<dbReference type="EMBL" id="JARJCW010000027">
    <property type="protein sequence ID" value="KAJ7210849.1"/>
    <property type="molecule type" value="Genomic_DNA"/>
</dbReference>
<evidence type="ECO:0000313" key="4">
    <source>
        <dbReference type="EMBL" id="KAJ7210849.1"/>
    </source>
</evidence>
<sequence>MIFLFILSTIHITLAYTWAFMSDRAQTGIYQVFTLANPLPVLYDPDDPAIVRRLGLLIKIRYCLSNWIADGIFVHRCYVIWGRKWQPVALPAFSYFCTIVGGIVELLPLSGNSQLAAMAVCMGTIFCTNVLSTSLAAGRIWWISRRIAKLQGAKNPRKRYMELTAILIESGLIYPVTLVVIIGLWLTPATSIASVLVTVGACYHIVAIAPTLIIVRIGMGVSTDDVDTTLNLSREAPDQRGVLTTMEFQVQPTREKIQGSLTDSKEMRGWNGGDETGESFSVEHGDDHERSIDSLKVEHGFRDVERRLGL</sequence>
<name>A0AAD6YAX1_9AGAR</name>
<feature type="chain" id="PRO_5042195971" evidence="3">
    <location>
        <begin position="16"/>
        <end position="310"/>
    </location>
</feature>
<evidence type="ECO:0000256" key="1">
    <source>
        <dbReference type="SAM" id="MobiDB-lite"/>
    </source>
</evidence>
<feature type="compositionally biased region" description="Basic and acidic residues" evidence="1">
    <location>
        <begin position="257"/>
        <end position="268"/>
    </location>
</feature>
<dbReference type="Proteomes" id="UP001219525">
    <property type="component" value="Unassembled WGS sequence"/>
</dbReference>
<proteinExistence type="predicted"/>
<feature type="transmembrane region" description="Helical" evidence="2">
    <location>
        <begin position="192"/>
        <end position="215"/>
    </location>
</feature>
<keyword evidence="2" id="KW-1133">Transmembrane helix</keyword>
<feature type="compositionally biased region" description="Basic and acidic residues" evidence="1">
    <location>
        <begin position="281"/>
        <end position="291"/>
    </location>
</feature>
<comment type="caution">
    <text evidence="4">The sequence shown here is derived from an EMBL/GenBank/DDBJ whole genome shotgun (WGS) entry which is preliminary data.</text>
</comment>
<gene>
    <name evidence="4" type="ORF">GGX14DRAFT_565448</name>
</gene>
<feature type="signal peptide" evidence="3">
    <location>
        <begin position="1"/>
        <end position="15"/>
    </location>
</feature>
<feature type="region of interest" description="Disordered" evidence="1">
    <location>
        <begin position="257"/>
        <end position="291"/>
    </location>
</feature>
<protein>
    <submittedName>
        <fullName evidence="4">Uncharacterized protein</fullName>
    </submittedName>
</protein>
<keyword evidence="5" id="KW-1185">Reference proteome</keyword>
<reference evidence="4" key="1">
    <citation type="submission" date="2023-03" db="EMBL/GenBank/DDBJ databases">
        <title>Massive genome expansion in bonnet fungi (Mycena s.s.) driven by repeated elements and novel gene families across ecological guilds.</title>
        <authorList>
            <consortium name="Lawrence Berkeley National Laboratory"/>
            <person name="Harder C.B."/>
            <person name="Miyauchi S."/>
            <person name="Viragh M."/>
            <person name="Kuo A."/>
            <person name="Thoen E."/>
            <person name="Andreopoulos B."/>
            <person name="Lu D."/>
            <person name="Skrede I."/>
            <person name="Drula E."/>
            <person name="Henrissat B."/>
            <person name="Morin E."/>
            <person name="Kohler A."/>
            <person name="Barry K."/>
            <person name="LaButti K."/>
            <person name="Morin E."/>
            <person name="Salamov A."/>
            <person name="Lipzen A."/>
            <person name="Mereny Z."/>
            <person name="Hegedus B."/>
            <person name="Baldrian P."/>
            <person name="Stursova M."/>
            <person name="Weitz H."/>
            <person name="Taylor A."/>
            <person name="Grigoriev I.V."/>
            <person name="Nagy L.G."/>
            <person name="Martin F."/>
            <person name="Kauserud H."/>
        </authorList>
    </citation>
    <scope>NUCLEOTIDE SEQUENCE</scope>
    <source>
        <strain evidence="4">9144</strain>
    </source>
</reference>
<dbReference type="AlphaFoldDB" id="A0AAD6YAX1"/>
<evidence type="ECO:0000256" key="3">
    <source>
        <dbReference type="SAM" id="SignalP"/>
    </source>
</evidence>
<keyword evidence="2" id="KW-0812">Transmembrane</keyword>
<feature type="transmembrane region" description="Helical" evidence="2">
    <location>
        <begin position="163"/>
        <end position="186"/>
    </location>
</feature>
<evidence type="ECO:0000256" key="2">
    <source>
        <dbReference type="SAM" id="Phobius"/>
    </source>
</evidence>
<feature type="transmembrane region" description="Helical" evidence="2">
    <location>
        <begin position="115"/>
        <end position="142"/>
    </location>
</feature>
<evidence type="ECO:0000313" key="5">
    <source>
        <dbReference type="Proteomes" id="UP001219525"/>
    </source>
</evidence>
<keyword evidence="3" id="KW-0732">Signal</keyword>
<accession>A0AAD6YAX1</accession>
<keyword evidence="2" id="KW-0472">Membrane</keyword>
<organism evidence="4 5">
    <name type="scientific">Mycena pura</name>
    <dbReference type="NCBI Taxonomy" id="153505"/>
    <lineage>
        <taxon>Eukaryota</taxon>
        <taxon>Fungi</taxon>
        <taxon>Dikarya</taxon>
        <taxon>Basidiomycota</taxon>
        <taxon>Agaricomycotina</taxon>
        <taxon>Agaricomycetes</taxon>
        <taxon>Agaricomycetidae</taxon>
        <taxon>Agaricales</taxon>
        <taxon>Marasmiineae</taxon>
        <taxon>Mycenaceae</taxon>
        <taxon>Mycena</taxon>
    </lineage>
</organism>
<feature type="transmembrane region" description="Helical" evidence="2">
    <location>
        <begin position="88"/>
        <end position="109"/>
    </location>
</feature>